<feature type="transmembrane region" description="Helical" evidence="6">
    <location>
        <begin position="182"/>
        <end position="202"/>
    </location>
</feature>
<dbReference type="eggNOG" id="COG1272">
    <property type="taxonomic scope" value="Bacteria"/>
</dbReference>
<dbReference type="RefSeq" id="WP_013865227.1">
    <property type="nucleotide sequence ID" value="NC_015635.1"/>
</dbReference>
<keyword evidence="2 6" id="KW-0812">Transmembrane</keyword>
<evidence type="ECO:0000313" key="7">
    <source>
        <dbReference type="EMBL" id="BAK37393.1"/>
    </source>
</evidence>
<protein>
    <recommendedName>
        <fullName evidence="9">Hemolysin</fullName>
    </recommendedName>
</protein>
<proteinExistence type="predicted"/>
<evidence type="ECO:0000256" key="2">
    <source>
        <dbReference type="ARBA" id="ARBA00022692"/>
    </source>
</evidence>
<dbReference type="InterPro" id="IPR004254">
    <property type="entry name" value="AdipoR/HlyIII-related"/>
</dbReference>
<sequence length="240" mass="25979">MASLAPSDRDRSIDPTATADNAKQRLGGVARIVKPKLRGWLHAGMAPLAAAGGIVLVALAPDRGSRIAAAIYLAASLLLFSTSAIYHRFTWGPRGEAILRRWDHANIYLFIAATYTPIAVLMLSPNSAALLLTIIWSAAVAGLLFRLCWLGAPRWLYTALYLAMGWAALFWLPQIFVNGGVAVFTLIIVGGLLYTIGAVVYARKSPDPSPTWFGYHEIFHACTILAFTAQYVAISIAEYS</sequence>
<feature type="binding site" evidence="5">
    <location>
        <position position="216"/>
    </location>
    <ligand>
        <name>Zn(2+)</name>
        <dbReference type="ChEBI" id="CHEBI:29105"/>
    </ligand>
</feature>
<dbReference type="STRING" id="1032480.MLP_43790"/>
<gene>
    <name evidence="7" type="ordered locus">MLP_43790</name>
</gene>
<feature type="binding site" evidence="5">
    <location>
        <position position="87"/>
    </location>
    <ligand>
        <name>Zn(2+)</name>
        <dbReference type="ChEBI" id="CHEBI:29105"/>
    </ligand>
</feature>
<keyword evidence="3 6" id="KW-1133">Transmembrane helix</keyword>
<dbReference type="PANTHER" id="PTHR20855">
    <property type="entry name" value="ADIPOR/PROGESTIN RECEPTOR-RELATED"/>
    <property type="match status" value="1"/>
</dbReference>
<feature type="transmembrane region" description="Helical" evidence="6">
    <location>
        <begin position="40"/>
        <end position="61"/>
    </location>
</feature>
<evidence type="ECO:0000256" key="6">
    <source>
        <dbReference type="SAM" id="Phobius"/>
    </source>
</evidence>
<dbReference type="Pfam" id="PF03006">
    <property type="entry name" value="HlyIII"/>
    <property type="match status" value="1"/>
</dbReference>
<comment type="subcellular location">
    <subcellularLocation>
        <location evidence="1">Membrane</location>
        <topology evidence="1">Multi-pass membrane protein</topology>
    </subcellularLocation>
</comment>
<accession>F5XSY5</accession>
<feature type="transmembrane region" description="Helical" evidence="6">
    <location>
        <begin position="107"/>
        <end position="123"/>
    </location>
</feature>
<reference evidence="7 8" key="1">
    <citation type="submission" date="2011-05" db="EMBL/GenBank/DDBJ databases">
        <title>Whole genome sequence of Microlunatus phosphovorus NM-1.</title>
        <authorList>
            <person name="Hosoyama A."/>
            <person name="Sasaki K."/>
            <person name="Harada T."/>
            <person name="Igarashi R."/>
            <person name="Kawakoshi A."/>
            <person name="Sasagawa M."/>
            <person name="Fukada J."/>
            <person name="Nakamura S."/>
            <person name="Katano Y."/>
            <person name="Hanada S."/>
            <person name="Kamagata Y."/>
            <person name="Nakamura N."/>
            <person name="Yamazaki S."/>
            <person name="Fujita N."/>
        </authorList>
    </citation>
    <scope>NUCLEOTIDE SEQUENCE [LARGE SCALE GENOMIC DNA]</scope>
    <source>
        <strain evidence="8">ATCC 700054 / DSM 10555 / JCM 9379 / NBRC 101784 / NCIMB 13414 / VKM Ac-1990 / NM-1</strain>
    </source>
</reference>
<keyword evidence="5" id="KW-0862">Zinc</keyword>
<dbReference type="Proteomes" id="UP000007947">
    <property type="component" value="Chromosome"/>
</dbReference>
<dbReference type="EMBL" id="AP012204">
    <property type="protein sequence ID" value="BAK37393.1"/>
    <property type="molecule type" value="Genomic_DNA"/>
</dbReference>
<evidence type="ECO:0000256" key="4">
    <source>
        <dbReference type="ARBA" id="ARBA00023136"/>
    </source>
</evidence>
<dbReference type="KEGG" id="mph:MLP_43790"/>
<keyword evidence="4 6" id="KW-0472">Membrane</keyword>
<feature type="transmembrane region" description="Helical" evidence="6">
    <location>
        <begin position="129"/>
        <end position="148"/>
    </location>
</feature>
<keyword evidence="5" id="KW-0479">Metal-binding</keyword>
<feature type="transmembrane region" description="Helical" evidence="6">
    <location>
        <begin position="67"/>
        <end position="86"/>
    </location>
</feature>
<organism evidence="7 8">
    <name type="scientific">Microlunatus phosphovorus (strain ATCC 700054 / DSM 10555 / JCM 9379 / NBRC 101784 / NCIMB 13414 / VKM Ac-1990 / NM-1)</name>
    <dbReference type="NCBI Taxonomy" id="1032480"/>
    <lineage>
        <taxon>Bacteria</taxon>
        <taxon>Bacillati</taxon>
        <taxon>Actinomycetota</taxon>
        <taxon>Actinomycetes</taxon>
        <taxon>Propionibacteriales</taxon>
        <taxon>Propionibacteriaceae</taxon>
        <taxon>Microlunatus</taxon>
    </lineage>
</organism>
<dbReference type="GO" id="GO:0046872">
    <property type="term" value="F:metal ion binding"/>
    <property type="evidence" value="ECO:0007669"/>
    <property type="project" value="UniProtKB-KW"/>
</dbReference>
<evidence type="ECO:0000256" key="5">
    <source>
        <dbReference type="PIRSR" id="PIRSR604254-1"/>
    </source>
</evidence>
<dbReference type="AlphaFoldDB" id="F5XSY5"/>
<dbReference type="GO" id="GO:0016020">
    <property type="term" value="C:membrane"/>
    <property type="evidence" value="ECO:0007669"/>
    <property type="project" value="UniProtKB-SubCell"/>
</dbReference>
<dbReference type="HOGENOM" id="CLU_051078_2_2_11"/>
<name>F5XSY5_MICPN</name>
<feature type="transmembrane region" description="Helical" evidence="6">
    <location>
        <begin position="214"/>
        <end position="237"/>
    </location>
</feature>
<dbReference type="OrthoDB" id="9813689at2"/>
<dbReference type="PANTHER" id="PTHR20855:SF3">
    <property type="entry name" value="LD03007P"/>
    <property type="match status" value="1"/>
</dbReference>
<feature type="binding site" evidence="5">
    <location>
        <position position="220"/>
    </location>
    <ligand>
        <name>Zn(2+)</name>
        <dbReference type="ChEBI" id="CHEBI:29105"/>
    </ligand>
</feature>
<evidence type="ECO:0000256" key="1">
    <source>
        <dbReference type="ARBA" id="ARBA00004141"/>
    </source>
</evidence>
<evidence type="ECO:0000256" key="3">
    <source>
        <dbReference type="ARBA" id="ARBA00022989"/>
    </source>
</evidence>
<keyword evidence="8" id="KW-1185">Reference proteome</keyword>
<evidence type="ECO:0000313" key="8">
    <source>
        <dbReference type="Proteomes" id="UP000007947"/>
    </source>
</evidence>
<evidence type="ECO:0008006" key="9">
    <source>
        <dbReference type="Google" id="ProtNLM"/>
    </source>
</evidence>
<feature type="transmembrane region" description="Helical" evidence="6">
    <location>
        <begin position="155"/>
        <end position="176"/>
    </location>
</feature>